<organism evidence="1 2">
    <name type="scientific">Laccaria amethystina LaAM-08-1</name>
    <dbReference type="NCBI Taxonomy" id="1095629"/>
    <lineage>
        <taxon>Eukaryota</taxon>
        <taxon>Fungi</taxon>
        <taxon>Dikarya</taxon>
        <taxon>Basidiomycota</taxon>
        <taxon>Agaricomycotina</taxon>
        <taxon>Agaricomycetes</taxon>
        <taxon>Agaricomycetidae</taxon>
        <taxon>Agaricales</taxon>
        <taxon>Agaricineae</taxon>
        <taxon>Hydnangiaceae</taxon>
        <taxon>Laccaria</taxon>
    </lineage>
</organism>
<dbReference type="AlphaFoldDB" id="A0A0C9XVU3"/>
<evidence type="ECO:0000313" key="1">
    <source>
        <dbReference type="EMBL" id="KIK09171.1"/>
    </source>
</evidence>
<gene>
    <name evidence="1" type="ORF">K443DRAFT_448756</name>
</gene>
<proteinExistence type="predicted"/>
<protein>
    <submittedName>
        <fullName evidence="1">Uncharacterized protein</fullName>
    </submittedName>
</protein>
<dbReference type="HOGENOM" id="CLU_855473_0_0_1"/>
<accession>A0A0C9XVU3</accession>
<reference evidence="2" key="2">
    <citation type="submission" date="2015-01" db="EMBL/GenBank/DDBJ databases">
        <title>Evolutionary Origins and Diversification of the Mycorrhizal Mutualists.</title>
        <authorList>
            <consortium name="DOE Joint Genome Institute"/>
            <consortium name="Mycorrhizal Genomics Consortium"/>
            <person name="Kohler A."/>
            <person name="Kuo A."/>
            <person name="Nagy L.G."/>
            <person name="Floudas D."/>
            <person name="Copeland A."/>
            <person name="Barry K.W."/>
            <person name="Cichocki N."/>
            <person name="Veneault-Fourrey C."/>
            <person name="LaButti K."/>
            <person name="Lindquist E.A."/>
            <person name="Lipzen A."/>
            <person name="Lundell T."/>
            <person name="Morin E."/>
            <person name="Murat C."/>
            <person name="Riley R."/>
            <person name="Ohm R."/>
            <person name="Sun H."/>
            <person name="Tunlid A."/>
            <person name="Henrissat B."/>
            <person name="Grigoriev I.V."/>
            <person name="Hibbett D.S."/>
            <person name="Martin F."/>
        </authorList>
    </citation>
    <scope>NUCLEOTIDE SEQUENCE [LARGE SCALE GENOMIC DNA]</scope>
    <source>
        <strain evidence="2">LaAM-08-1</strain>
    </source>
</reference>
<name>A0A0C9XVU3_9AGAR</name>
<dbReference type="Proteomes" id="UP000054477">
    <property type="component" value="Unassembled WGS sequence"/>
</dbReference>
<evidence type="ECO:0000313" key="2">
    <source>
        <dbReference type="Proteomes" id="UP000054477"/>
    </source>
</evidence>
<dbReference type="EMBL" id="KN838539">
    <property type="protein sequence ID" value="KIK09171.1"/>
    <property type="molecule type" value="Genomic_DNA"/>
</dbReference>
<dbReference type="STRING" id="1095629.A0A0C9XVU3"/>
<dbReference type="OrthoDB" id="3262196at2759"/>
<sequence length="325" mass="37667">MTHELPLRFLICSRPEHNIQMRFERSDLQSATARLVVDMDDTVTRDIATFLEAEFSRIHREHCIQGTPWPPDGVIQSLAERASGQFIYASTVIKFLGDRHFHPQKRLDMVMGALPHEHLLPFAEIDLLYTQILDAVPASKVEKTLICLGVIIYSYYYASLSNGKRILNNDSARLNKLFQLDSGGVEHLLRELHSVLDVQSQVSIRHTSFSDFLSCKTRSGRYYIDKDIVWAEVLGLFWATIPRWLNQIHPTPRHYYHPLQAMIRHWRDLLPESRHARPTLQELAKIADLLEKKASDTPHAKFLHDVDYELSDFYPTIISWLSKEV</sequence>
<reference evidence="1 2" key="1">
    <citation type="submission" date="2014-04" db="EMBL/GenBank/DDBJ databases">
        <authorList>
            <consortium name="DOE Joint Genome Institute"/>
            <person name="Kuo A."/>
            <person name="Kohler A."/>
            <person name="Nagy L.G."/>
            <person name="Floudas D."/>
            <person name="Copeland A."/>
            <person name="Barry K.W."/>
            <person name="Cichocki N."/>
            <person name="Veneault-Fourrey C."/>
            <person name="LaButti K."/>
            <person name="Lindquist E.A."/>
            <person name="Lipzen A."/>
            <person name="Lundell T."/>
            <person name="Morin E."/>
            <person name="Murat C."/>
            <person name="Sun H."/>
            <person name="Tunlid A."/>
            <person name="Henrissat B."/>
            <person name="Grigoriev I.V."/>
            <person name="Hibbett D.S."/>
            <person name="Martin F."/>
            <person name="Nordberg H.P."/>
            <person name="Cantor M.N."/>
            <person name="Hua S.X."/>
        </authorList>
    </citation>
    <scope>NUCLEOTIDE SEQUENCE [LARGE SCALE GENOMIC DNA]</scope>
    <source>
        <strain evidence="1 2">LaAM-08-1</strain>
    </source>
</reference>
<keyword evidence="2" id="KW-1185">Reference proteome</keyword>